<evidence type="ECO:0000313" key="3">
    <source>
        <dbReference type="Proteomes" id="UP000001876"/>
    </source>
</evidence>
<dbReference type="OrthoDB" id="6235964at2759"/>
<dbReference type="RefSeq" id="XP_003064114.1">
    <property type="nucleotide sequence ID" value="XM_003064068.1"/>
</dbReference>
<gene>
    <name evidence="2" type="ORF">MICPUCDRAFT_23290</name>
</gene>
<organism evidence="3">
    <name type="scientific">Micromonas pusilla (strain CCMP1545)</name>
    <name type="common">Picoplanktonic green alga</name>
    <dbReference type="NCBI Taxonomy" id="564608"/>
    <lineage>
        <taxon>Eukaryota</taxon>
        <taxon>Viridiplantae</taxon>
        <taxon>Chlorophyta</taxon>
        <taxon>Mamiellophyceae</taxon>
        <taxon>Mamiellales</taxon>
        <taxon>Mamiellaceae</taxon>
        <taxon>Micromonas</taxon>
    </lineage>
</organism>
<dbReference type="EMBL" id="GG663750">
    <property type="protein sequence ID" value="EEH51736.1"/>
    <property type="molecule type" value="Genomic_DNA"/>
</dbReference>
<dbReference type="InterPro" id="IPR036291">
    <property type="entry name" value="NAD(P)-bd_dom_sf"/>
</dbReference>
<dbReference type="KEGG" id="mpp:MICPUCDRAFT_23290"/>
<dbReference type="eggNOG" id="KOG1430">
    <property type="taxonomic scope" value="Eukaryota"/>
</dbReference>
<keyword evidence="3" id="KW-1185">Reference proteome</keyword>
<accession>C1N7K4</accession>
<name>C1N7K4_MICPC</name>
<dbReference type="InterPro" id="IPR029903">
    <property type="entry name" value="RmlD-like-bd"/>
</dbReference>
<dbReference type="PANTHER" id="PTHR43242:SF1">
    <property type="entry name" value="NAD(P)-BINDING ROSSMANN-FOLD SUPERFAMILY PROTEIN"/>
    <property type="match status" value="1"/>
</dbReference>
<evidence type="ECO:0000313" key="2">
    <source>
        <dbReference type="EMBL" id="EEH51736.1"/>
    </source>
</evidence>
<feature type="domain" description="RmlD-like substrate binding" evidence="1">
    <location>
        <begin position="1"/>
        <end position="266"/>
    </location>
</feature>
<dbReference type="Proteomes" id="UP000001876">
    <property type="component" value="Unassembled WGS sequence"/>
</dbReference>
<dbReference type="STRING" id="564608.C1N7K4"/>
<reference evidence="2 3" key="1">
    <citation type="journal article" date="2009" name="Science">
        <title>Green evolution and dynamic adaptations revealed by genomes of the marine picoeukaryotes Micromonas.</title>
        <authorList>
            <person name="Worden A.Z."/>
            <person name="Lee J.H."/>
            <person name="Mock T."/>
            <person name="Rouze P."/>
            <person name="Simmons M.P."/>
            <person name="Aerts A.L."/>
            <person name="Allen A.E."/>
            <person name="Cuvelier M.L."/>
            <person name="Derelle E."/>
            <person name="Everett M.V."/>
            <person name="Foulon E."/>
            <person name="Grimwood J."/>
            <person name="Gundlach H."/>
            <person name="Henrissat B."/>
            <person name="Napoli C."/>
            <person name="McDonald S.M."/>
            <person name="Parker M.S."/>
            <person name="Rombauts S."/>
            <person name="Salamov A."/>
            <person name="Von Dassow P."/>
            <person name="Badger J.H."/>
            <person name="Coutinho P.M."/>
            <person name="Demir E."/>
            <person name="Dubchak I."/>
            <person name="Gentemann C."/>
            <person name="Eikrem W."/>
            <person name="Gready J.E."/>
            <person name="John U."/>
            <person name="Lanier W."/>
            <person name="Lindquist E.A."/>
            <person name="Lucas S."/>
            <person name="Mayer K.F."/>
            <person name="Moreau H."/>
            <person name="Not F."/>
            <person name="Otillar R."/>
            <person name="Panaud O."/>
            <person name="Pangilinan J."/>
            <person name="Paulsen I."/>
            <person name="Piegu B."/>
            <person name="Poliakov A."/>
            <person name="Robbens S."/>
            <person name="Schmutz J."/>
            <person name="Toulza E."/>
            <person name="Wyss T."/>
            <person name="Zelensky A."/>
            <person name="Zhou K."/>
            <person name="Armbrust E.V."/>
            <person name="Bhattacharya D."/>
            <person name="Goodenough U.W."/>
            <person name="Van de Peer Y."/>
            <person name="Grigoriev I.V."/>
        </authorList>
    </citation>
    <scope>NUCLEOTIDE SEQUENCE [LARGE SCALE GENOMIC DNA]</scope>
    <source>
        <strain evidence="2 3">CCMP1545</strain>
    </source>
</reference>
<dbReference type="OMA" id="RMPLMFG"/>
<proteinExistence type="predicted"/>
<sequence length="340" mass="36858">MRVLVVGGSGYLGQFVLKAFSDAYPDTEWVGYTYKSTKLPIPPEDDVHAYEVDLATGEGADACIADATKGGESLDLIVNCAAASSPGWCEKNETAATALNVPSKLLDAMTAASETIGEPLLIHMSTDQVYGGDERRSTEDQCPANPVNAYARSKLKGEEEVAKRWAKHVIFRPSIITGPQPPYAPVNRPLFLDFIVDALKGTKPVGFFVDEWRSPVCAHDIVGHVKIFADRRDDLPRRRLFNCGGPDRLSRVDMALKVAAALGLSGAFSYSHCASVDRGLVSPADISMDSGAILMHSYVVNRGFARQVDAAYANPPTKAEHVRPWGVDQWPPPPWIADSD</sequence>
<dbReference type="Pfam" id="PF04321">
    <property type="entry name" value="RmlD_sub_bind"/>
    <property type="match status" value="1"/>
</dbReference>
<dbReference type="SUPFAM" id="SSF51735">
    <property type="entry name" value="NAD(P)-binding Rossmann-fold domains"/>
    <property type="match status" value="1"/>
</dbReference>
<evidence type="ECO:0000259" key="1">
    <source>
        <dbReference type="Pfam" id="PF04321"/>
    </source>
</evidence>
<dbReference type="Gene3D" id="3.40.50.720">
    <property type="entry name" value="NAD(P)-binding Rossmann-like Domain"/>
    <property type="match status" value="1"/>
</dbReference>
<dbReference type="PANTHER" id="PTHR43242">
    <property type="entry name" value="NAD(P)-BINDING ROSSMANN-FOLD SUPERFAMILY PROTEIN"/>
    <property type="match status" value="1"/>
</dbReference>
<dbReference type="AlphaFoldDB" id="C1N7K4"/>
<protein>
    <submittedName>
        <fullName evidence="2">Predicted protein</fullName>
    </submittedName>
</protein>
<dbReference type="GeneID" id="9689364"/>